<name>A0AAP0NZ00_9MAGN</name>
<gene>
    <name evidence="1" type="ORF">Sjap_013840</name>
</gene>
<reference evidence="1 2" key="1">
    <citation type="submission" date="2024-01" db="EMBL/GenBank/DDBJ databases">
        <title>Genome assemblies of Stephania.</title>
        <authorList>
            <person name="Yang L."/>
        </authorList>
    </citation>
    <scope>NUCLEOTIDE SEQUENCE [LARGE SCALE GENOMIC DNA]</scope>
    <source>
        <strain evidence="1">QJT</strain>
        <tissue evidence="1">Leaf</tissue>
    </source>
</reference>
<dbReference type="Proteomes" id="UP001417504">
    <property type="component" value="Unassembled WGS sequence"/>
</dbReference>
<organism evidence="1 2">
    <name type="scientific">Stephania japonica</name>
    <dbReference type="NCBI Taxonomy" id="461633"/>
    <lineage>
        <taxon>Eukaryota</taxon>
        <taxon>Viridiplantae</taxon>
        <taxon>Streptophyta</taxon>
        <taxon>Embryophyta</taxon>
        <taxon>Tracheophyta</taxon>
        <taxon>Spermatophyta</taxon>
        <taxon>Magnoliopsida</taxon>
        <taxon>Ranunculales</taxon>
        <taxon>Menispermaceae</taxon>
        <taxon>Menispermoideae</taxon>
        <taxon>Cissampelideae</taxon>
        <taxon>Stephania</taxon>
    </lineage>
</organism>
<dbReference type="EMBL" id="JBBNAE010000005">
    <property type="protein sequence ID" value="KAK9124238.1"/>
    <property type="molecule type" value="Genomic_DNA"/>
</dbReference>
<comment type="caution">
    <text evidence="1">The sequence shown here is derived from an EMBL/GenBank/DDBJ whole genome shotgun (WGS) entry which is preliminary data.</text>
</comment>
<proteinExistence type="predicted"/>
<sequence>MSSIAKSISYNSEIFFEYLDNRVSNKQRQVEVRMTCQQNEAKKLAAEEMKEENKILLKDVISIRDPVLRVFFVDEQTRILRKRAG</sequence>
<evidence type="ECO:0000313" key="1">
    <source>
        <dbReference type="EMBL" id="KAK9124238.1"/>
    </source>
</evidence>
<protein>
    <submittedName>
        <fullName evidence="1">Uncharacterized protein</fullName>
    </submittedName>
</protein>
<evidence type="ECO:0000313" key="2">
    <source>
        <dbReference type="Proteomes" id="UP001417504"/>
    </source>
</evidence>
<dbReference type="AlphaFoldDB" id="A0AAP0NZ00"/>
<accession>A0AAP0NZ00</accession>
<keyword evidence="2" id="KW-1185">Reference proteome</keyword>